<protein>
    <recommendedName>
        <fullName evidence="3">J domain-containing protein</fullName>
    </recommendedName>
</protein>
<dbReference type="PRINTS" id="PR00625">
    <property type="entry name" value="JDOMAIN"/>
</dbReference>
<dbReference type="InterPro" id="IPR055225">
    <property type="entry name" value="DNAJC11-like_beta-barrel"/>
</dbReference>
<dbReference type="CDD" id="cd06257">
    <property type="entry name" value="DnaJ"/>
    <property type="match status" value="1"/>
</dbReference>
<reference evidence="4 5" key="1">
    <citation type="journal article" date="2020" name="ISME J.">
        <title>Uncovering the hidden diversity of litter-decomposition mechanisms in mushroom-forming fungi.</title>
        <authorList>
            <person name="Floudas D."/>
            <person name="Bentzer J."/>
            <person name="Ahren D."/>
            <person name="Johansson T."/>
            <person name="Persson P."/>
            <person name="Tunlid A."/>
        </authorList>
    </citation>
    <scope>NUCLEOTIDE SEQUENCE [LARGE SCALE GENOMIC DNA]</scope>
    <source>
        <strain evidence="4 5">CBS 101986</strain>
    </source>
</reference>
<keyword evidence="1" id="KW-0143">Chaperone</keyword>
<keyword evidence="2" id="KW-0812">Transmembrane</keyword>
<feature type="transmembrane region" description="Helical" evidence="2">
    <location>
        <begin position="418"/>
        <end position="438"/>
    </location>
</feature>
<dbReference type="InterPro" id="IPR052243">
    <property type="entry name" value="Mito_inner_membrane_organizer"/>
</dbReference>
<dbReference type="Gene3D" id="1.10.287.110">
    <property type="entry name" value="DnaJ domain"/>
    <property type="match status" value="1"/>
</dbReference>
<evidence type="ECO:0000313" key="4">
    <source>
        <dbReference type="EMBL" id="KAF5318657.1"/>
    </source>
</evidence>
<proteinExistence type="predicted"/>
<dbReference type="InterPro" id="IPR024586">
    <property type="entry name" value="DnaJ-like_C11_C"/>
</dbReference>
<keyword evidence="2" id="KW-0472">Membrane</keyword>
<dbReference type="SMART" id="SM00271">
    <property type="entry name" value="DnaJ"/>
    <property type="match status" value="1"/>
</dbReference>
<dbReference type="SUPFAM" id="SSF46565">
    <property type="entry name" value="Chaperone J-domain"/>
    <property type="match status" value="1"/>
</dbReference>
<feature type="domain" description="J" evidence="3">
    <location>
        <begin position="16"/>
        <end position="84"/>
    </location>
</feature>
<gene>
    <name evidence="4" type="ORF">D9619_010699</name>
</gene>
<name>A0A8H5F050_9AGAR</name>
<sequence length="587" mass="66498">MGEEREQDALEEKDGYLYAVLNLTKEASAADINERHRSLSLIFHPDKQTDEQLKKTAAKEFLKIQKAYQVLSDPFLRRVYDKLGPRGVKIDWPDNVRTLLSEQERVDLLFENKTQLERQELKAKILPKARLTWHYDSSPLFMAGKSPHRSWLSEMYERYWQTRTVSRTVSYAIEKKLSSKTAVAIEGQSTVAGRQAIFQFLGTVRHQFSPRLVTLAKTNIFFPFNSSLEVKYEDPHNALSLQSSIQPLHFSSSPPVTSISYTRRLFSSTPQQGKITLRLAKVPALTIQYISPPVVDVPKGQEDQFTPGRGPPTSHGFKFTLVDKTFGLNFESIFPQLVAEVGVTLLELSTRFHCAITFGLFTRTGFAFKIGSHWSNSSSEMASTLILTNTGIHLDLECGYLEQRLNLPITLSPQFSPLLALSTIVVPSIATISGYYFFVIPKRKARRKAHLRAIKQEFAQDTDARRERDAVAALLKDPVKRQLRHEAEQEGLIVQEAMYKTVEEGDRDEGIALDVKLPLQALVRHSQLHIPGGSTKSALQGFSDPAPFASKILCVRYSFRGREHYAEIPDYLPVVLPLAEHQLNFEH</sequence>
<dbReference type="PROSITE" id="PS50076">
    <property type="entry name" value="DNAJ_2"/>
    <property type="match status" value="1"/>
</dbReference>
<comment type="caution">
    <text evidence="4">The sequence shown here is derived from an EMBL/GenBank/DDBJ whole genome shotgun (WGS) entry which is preliminary data.</text>
</comment>
<dbReference type="Proteomes" id="UP000567179">
    <property type="component" value="Unassembled WGS sequence"/>
</dbReference>
<dbReference type="PANTHER" id="PTHR44157">
    <property type="entry name" value="DNAJ HOMOLOG SUBFAMILY C MEMBER 11"/>
    <property type="match status" value="1"/>
</dbReference>
<evidence type="ECO:0000256" key="1">
    <source>
        <dbReference type="ARBA" id="ARBA00023186"/>
    </source>
</evidence>
<dbReference type="Pfam" id="PF11875">
    <property type="entry name" value="DnaJ-like_C11_C"/>
    <property type="match status" value="1"/>
</dbReference>
<dbReference type="InterPro" id="IPR036869">
    <property type="entry name" value="J_dom_sf"/>
</dbReference>
<dbReference type="GO" id="GO:0005739">
    <property type="term" value="C:mitochondrion"/>
    <property type="evidence" value="ECO:0007669"/>
    <property type="project" value="GOC"/>
</dbReference>
<dbReference type="OrthoDB" id="10248838at2759"/>
<dbReference type="EMBL" id="JAACJJ010000030">
    <property type="protein sequence ID" value="KAF5318657.1"/>
    <property type="molecule type" value="Genomic_DNA"/>
</dbReference>
<evidence type="ECO:0000256" key="2">
    <source>
        <dbReference type="SAM" id="Phobius"/>
    </source>
</evidence>
<dbReference type="Pfam" id="PF00226">
    <property type="entry name" value="DnaJ"/>
    <property type="match status" value="1"/>
</dbReference>
<keyword evidence="5" id="KW-1185">Reference proteome</keyword>
<evidence type="ECO:0000313" key="5">
    <source>
        <dbReference type="Proteomes" id="UP000567179"/>
    </source>
</evidence>
<dbReference type="PANTHER" id="PTHR44157:SF1">
    <property type="entry name" value="DNAJ HOMOLOG SUBFAMILY C MEMBER 11"/>
    <property type="match status" value="1"/>
</dbReference>
<evidence type="ECO:0000259" key="3">
    <source>
        <dbReference type="PROSITE" id="PS50076"/>
    </source>
</evidence>
<accession>A0A8H5F050</accession>
<dbReference type="GO" id="GO:0042407">
    <property type="term" value="P:cristae formation"/>
    <property type="evidence" value="ECO:0007669"/>
    <property type="project" value="TreeGrafter"/>
</dbReference>
<dbReference type="InterPro" id="IPR001623">
    <property type="entry name" value="DnaJ_domain"/>
</dbReference>
<dbReference type="AlphaFoldDB" id="A0A8H5F050"/>
<keyword evidence="2" id="KW-1133">Transmembrane helix</keyword>
<organism evidence="4 5">
    <name type="scientific">Psilocybe cf. subviscida</name>
    <dbReference type="NCBI Taxonomy" id="2480587"/>
    <lineage>
        <taxon>Eukaryota</taxon>
        <taxon>Fungi</taxon>
        <taxon>Dikarya</taxon>
        <taxon>Basidiomycota</taxon>
        <taxon>Agaricomycotina</taxon>
        <taxon>Agaricomycetes</taxon>
        <taxon>Agaricomycetidae</taxon>
        <taxon>Agaricales</taxon>
        <taxon>Agaricineae</taxon>
        <taxon>Strophariaceae</taxon>
        <taxon>Psilocybe</taxon>
    </lineage>
</organism>
<dbReference type="Pfam" id="PF22774">
    <property type="entry name" value="DNAJC11_beta-barrel"/>
    <property type="match status" value="1"/>
</dbReference>